<dbReference type="Proteomes" id="UP000078555">
    <property type="component" value="Unassembled WGS sequence"/>
</dbReference>
<sequence length="336" mass="42271">MLSKMKIVFILSYLSCILLVLTSASELLNNFQKYLHRRTKTKPDFKNSSILLNLGDVEKSEAWKEQEFENWMKETEVDWIKFTEQMEELTTSWFEKKEEEWEGWIKAMESKWSYYNKNMGDKCIHEIFKNSLNWDDEKWEKWLRIVKKKSVSHTDNSDEDYIRNVFKKSLKWTDSQWIEWINTPVRRAMEKDWENWVAEDQYKLDKWISENFYKWVNRKLKEWKSRHWKQDEDKYWTELENDENLEYSSNTSTRMEWKKWKHRNERETERWNEWIDKLKNEYFNREVIQWTAWKSNKCYLFNHWMKTLIDNWIHDKQWNVWLYKNSGLNNRKRRWM</sequence>
<dbReference type="Proteomes" id="UP000078550">
    <property type="component" value="Unassembled WGS sequence"/>
</dbReference>
<reference evidence="3" key="2">
    <citation type="submission" date="2016-05" db="EMBL/GenBank/DDBJ databases">
        <authorList>
            <person name="Lavstsen T."/>
            <person name="Jespersen J.S."/>
        </authorList>
    </citation>
    <scope>NUCLEOTIDE SEQUENCE [LARGE SCALE GENOMIC DNA]</scope>
</reference>
<proteinExistence type="predicted"/>
<evidence type="ECO:0000313" key="3">
    <source>
        <dbReference type="EMBL" id="SBT57415.1"/>
    </source>
</evidence>
<organism evidence="3 5">
    <name type="scientific">Plasmodium ovale wallikeri</name>
    <dbReference type="NCBI Taxonomy" id="864142"/>
    <lineage>
        <taxon>Eukaryota</taxon>
        <taxon>Sar</taxon>
        <taxon>Alveolata</taxon>
        <taxon>Apicomplexa</taxon>
        <taxon>Aconoidasida</taxon>
        <taxon>Haemosporida</taxon>
        <taxon>Plasmodiidae</taxon>
        <taxon>Plasmodium</taxon>
        <taxon>Plasmodium (Plasmodium)</taxon>
    </lineage>
</organism>
<feature type="domain" description="Tryptophan/threonine-rich plasmodium antigen C-terminal" evidence="2">
    <location>
        <begin position="137"/>
        <end position="321"/>
    </location>
</feature>
<feature type="signal peptide" evidence="1">
    <location>
        <begin position="1"/>
        <end position="24"/>
    </location>
</feature>
<evidence type="ECO:0000256" key="1">
    <source>
        <dbReference type="SAM" id="SignalP"/>
    </source>
</evidence>
<feature type="chain" id="PRO_5015060056" evidence="1">
    <location>
        <begin position="25"/>
        <end position="336"/>
    </location>
</feature>
<evidence type="ECO:0000313" key="6">
    <source>
        <dbReference type="Proteomes" id="UP000078555"/>
    </source>
</evidence>
<gene>
    <name evidence="4" type="ORF">POVWA1_082680</name>
    <name evidence="3" type="ORF">POVWA2_079430</name>
</gene>
<reference evidence="5 6" key="1">
    <citation type="submission" date="2016-05" db="EMBL/GenBank/DDBJ databases">
        <authorList>
            <person name="Naeem Raeece"/>
        </authorList>
    </citation>
    <scope>NUCLEOTIDE SEQUENCE [LARGE SCALE GENOMIC DNA]</scope>
</reference>
<dbReference type="EMBL" id="FLRD01001565">
    <property type="protein sequence ID" value="SBT57616.1"/>
    <property type="molecule type" value="Genomic_DNA"/>
</dbReference>
<dbReference type="Pfam" id="PF12319">
    <property type="entry name" value="TryThrA_C"/>
    <property type="match status" value="1"/>
</dbReference>
<evidence type="ECO:0000313" key="4">
    <source>
        <dbReference type="EMBL" id="SBT57616.1"/>
    </source>
</evidence>
<accession>A0A1A9AMV3</accession>
<name>A0A1A9AMV3_PLAOA</name>
<keyword evidence="1" id="KW-0732">Signal</keyword>
<evidence type="ECO:0000259" key="2">
    <source>
        <dbReference type="Pfam" id="PF12319"/>
    </source>
</evidence>
<evidence type="ECO:0000313" key="5">
    <source>
        <dbReference type="Proteomes" id="UP000078550"/>
    </source>
</evidence>
<protein>
    <submittedName>
        <fullName evidence="3">Tryptophan-rich antigen</fullName>
    </submittedName>
</protein>
<dbReference type="EMBL" id="FLRE01001828">
    <property type="protein sequence ID" value="SBT57415.1"/>
    <property type="molecule type" value="Genomic_DNA"/>
</dbReference>
<dbReference type="AlphaFoldDB" id="A0A1A9AMV3"/>
<dbReference type="InterPro" id="IPR022089">
    <property type="entry name" value="Plasmodium-antigen_C"/>
</dbReference>
<keyword evidence="6" id="KW-1185">Reference proteome</keyword>